<comment type="domain">
    <text evidence="5">The PRC barrel domain binds ribosomal protein uS19.</text>
</comment>
<feature type="domain" description="RimM N-terminal" evidence="6">
    <location>
        <begin position="8"/>
        <end position="86"/>
    </location>
</feature>
<dbReference type="Gene3D" id="2.30.30.240">
    <property type="entry name" value="PRC-barrel domain"/>
    <property type="match status" value="1"/>
</dbReference>
<dbReference type="AlphaFoldDB" id="A0A2S7ZRN5"/>
<keyword evidence="4 5" id="KW-0143">Chaperone</keyword>
<dbReference type="EMBL" id="PPDF01000004">
    <property type="protein sequence ID" value="PQL25910.1"/>
    <property type="molecule type" value="Genomic_DNA"/>
</dbReference>
<reference evidence="10 11" key="1">
    <citation type="submission" date="2018-01" db="EMBL/GenBank/DDBJ databases">
        <title>Draft genome sequences of clinical isolates and type strains of oral Veillonella including Veillonella infantum sp., nov.</title>
        <authorList>
            <person name="Mashima I."/>
            <person name="Liao Y.-C."/>
            <person name="Sabharwal A."/>
            <person name="Haase E.M."/>
            <person name="Nakazawa F."/>
            <person name="Scannapieco F.A."/>
        </authorList>
    </citation>
    <scope>NUCLEOTIDE SEQUENCE [LARGE SCALE GENOMIC DNA]</scope>
    <source>
        <strain evidence="10 11">Y6</strain>
    </source>
</reference>
<evidence type="ECO:0000256" key="2">
    <source>
        <dbReference type="ARBA" id="ARBA00022517"/>
    </source>
</evidence>
<evidence type="ECO:0000256" key="3">
    <source>
        <dbReference type="ARBA" id="ARBA00022552"/>
    </source>
</evidence>
<dbReference type="GO" id="GO:0042274">
    <property type="term" value="P:ribosomal small subunit biogenesis"/>
    <property type="evidence" value="ECO:0007669"/>
    <property type="project" value="UniProtKB-UniRule"/>
</dbReference>
<organism evidence="10 11">
    <name type="scientific">Veillonella tobetsuensis</name>
    <dbReference type="NCBI Taxonomy" id="1110546"/>
    <lineage>
        <taxon>Bacteria</taxon>
        <taxon>Bacillati</taxon>
        <taxon>Bacillota</taxon>
        <taxon>Negativicutes</taxon>
        <taxon>Veillonellales</taxon>
        <taxon>Veillonellaceae</taxon>
        <taxon>Veillonella</taxon>
    </lineage>
</organism>
<evidence type="ECO:0000313" key="9">
    <source>
        <dbReference type="EMBL" id="GCL69958.1"/>
    </source>
</evidence>
<comment type="subunit">
    <text evidence="5">Binds ribosomal protein uS19.</text>
</comment>
<reference evidence="12 13" key="2">
    <citation type="submission" date="2019-03" db="EMBL/GenBank/DDBJ databases">
        <title>Draft genome sequences of two Veillonella tobetsuensis clinical isolates from intraoperative bronchial fluids of elderly patients with pulmonary carcinoma.</title>
        <authorList>
            <person name="Akiyama T."/>
        </authorList>
    </citation>
    <scope>NUCLEOTIDE SEQUENCE [LARGE SCALE GENOMIC DNA]</scope>
    <source>
        <strain evidence="8 12">PAGU 1578</strain>
        <strain evidence="9 13">PAGU 1579</strain>
    </source>
</reference>
<name>A0A2S7ZRN5_9FIRM</name>
<gene>
    <name evidence="5 8" type="primary">rimM</name>
    <name evidence="8" type="ORF">PAGU1578_15990</name>
    <name evidence="9" type="ORF">PAGU1579_17270</name>
    <name evidence="10" type="ORF">VTHSUH11_01745</name>
</gene>
<evidence type="ECO:0000256" key="4">
    <source>
        <dbReference type="ARBA" id="ARBA00023186"/>
    </source>
</evidence>
<dbReference type="InterPro" id="IPR056792">
    <property type="entry name" value="PRC_RimM"/>
</dbReference>
<keyword evidence="2 5" id="KW-0690">Ribosome biogenesis</keyword>
<evidence type="ECO:0000313" key="10">
    <source>
        <dbReference type="EMBL" id="PQL25910.1"/>
    </source>
</evidence>
<dbReference type="RefSeq" id="WP_059361748.1">
    <property type="nucleotide sequence ID" value="NZ_BBXI01000008.1"/>
</dbReference>
<dbReference type="OrthoDB" id="9810331at2"/>
<dbReference type="PANTHER" id="PTHR33692">
    <property type="entry name" value="RIBOSOME MATURATION FACTOR RIMM"/>
    <property type="match status" value="1"/>
</dbReference>
<evidence type="ECO:0000259" key="7">
    <source>
        <dbReference type="Pfam" id="PF24986"/>
    </source>
</evidence>
<dbReference type="InterPro" id="IPR011961">
    <property type="entry name" value="RimM"/>
</dbReference>
<comment type="caution">
    <text evidence="10">The sequence shown here is derived from an EMBL/GenBank/DDBJ whole genome shotgun (WGS) entry which is preliminary data.</text>
</comment>
<evidence type="ECO:0000313" key="12">
    <source>
        <dbReference type="Proteomes" id="UP000300381"/>
    </source>
</evidence>
<comment type="similarity">
    <text evidence="5">Belongs to the RimM family.</text>
</comment>
<sequence length="165" mass="18860">MKPNDFITIGVIIAPHGVRGDLRIMPQTDFPERFMHMDACYIDGKEYHVASARFHKQFVLASFKEIPDRNTAELFSKKEIQVRREDLVELPEGRYYIFDIIGLEVQDTKGNVLGTVTEVLQPGANDVYVVSKDGEPDQLFAAIEEVVKDIDVEHKLMIVDPPEWI</sequence>
<dbReference type="GO" id="GO:0043022">
    <property type="term" value="F:ribosome binding"/>
    <property type="evidence" value="ECO:0007669"/>
    <property type="project" value="InterPro"/>
</dbReference>
<evidence type="ECO:0000256" key="1">
    <source>
        <dbReference type="ARBA" id="ARBA00022490"/>
    </source>
</evidence>
<keyword evidence="13" id="KW-1185">Reference proteome</keyword>
<dbReference type="NCBIfam" id="TIGR02273">
    <property type="entry name" value="16S_RimM"/>
    <property type="match status" value="1"/>
</dbReference>
<dbReference type="HAMAP" id="MF_00014">
    <property type="entry name" value="Ribosome_mat_RimM"/>
    <property type="match status" value="1"/>
</dbReference>
<dbReference type="Pfam" id="PF01782">
    <property type="entry name" value="RimM"/>
    <property type="match status" value="1"/>
</dbReference>
<dbReference type="Proteomes" id="UP000238877">
    <property type="component" value="Unassembled WGS sequence"/>
</dbReference>
<evidence type="ECO:0000256" key="5">
    <source>
        <dbReference type="HAMAP-Rule" id="MF_00014"/>
    </source>
</evidence>
<protein>
    <recommendedName>
        <fullName evidence="5">Ribosome maturation factor RimM</fullName>
    </recommendedName>
</protein>
<dbReference type="STRING" id="1110546.GCA_001078375_00666"/>
<accession>A0A2S7ZRN5</accession>
<dbReference type="InterPro" id="IPR009000">
    <property type="entry name" value="Transl_B-barrel_sf"/>
</dbReference>
<comment type="function">
    <text evidence="5">An accessory protein needed during the final step in the assembly of 30S ribosomal subunit, possibly for assembly of the head region. Essential for efficient processing of 16S rRNA. May be needed both before and after RbfA during the maturation of 16S rRNA. It has affinity for free ribosomal 30S subunits but not for 70S ribosomes.</text>
</comment>
<evidence type="ECO:0000259" key="6">
    <source>
        <dbReference type="Pfam" id="PF01782"/>
    </source>
</evidence>
<dbReference type="EMBL" id="BJCR01000072">
    <property type="protein sequence ID" value="GCL69958.1"/>
    <property type="molecule type" value="Genomic_DNA"/>
</dbReference>
<dbReference type="InterPro" id="IPR002676">
    <property type="entry name" value="RimM_N"/>
</dbReference>
<dbReference type="Gene3D" id="2.40.30.60">
    <property type="entry name" value="RimM"/>
    <property type="match status" value="1"/>
</dbReference>
<comment type="subcellular location">
    <subcellularLocation>
        <location evidence="5">Cytoplasm</location>
    </subcellularLocation>
</comment>
<proteinExistence type="inferred from homology"/>
<dbReference type="InterPro" id="IPR036976">
    <property type="entry name" value="RimM_N_sf"/>
</dbReference>
<keyword evidence="3 5" id="KW-0698">rRNA processing</keyword>
<dbReference type="SUPFAM" id="SSF50346">
    <property type="entry name" value="PRC-barrel domain"/>
    <property type="match status" value="1"/>
</dbReference>
<feature type="domain" description="Ribosome maturation factor RimM PRC barrel" evidence="7">
    <location>
        <begin position="98"/>
        <end position="163"/>
    </location>
</feature>
<dbReference type="GO" id="GO:0005737">
    <property type="term" value="C:cytoplasm"/>
    <property type="evidence" value="ECO:0007669"/>
    <property type="project" value="UniProtKB-SubCell"/>
</dbReference>
<keyword evidence="1 5" id="KW-0963">Cytoplasm</keyword>
<dbReference type="GO" id="GO:0006364">
    <property type="term" value="P:rRNA processing"/>
    <property type="evidence" value="ECO:0007669"/>
    <property type="project" value="UniProtKB-UniRule"/>
</dbReference>
<dbReference type="Pfam" id="PF24986">
    <property type="entry name" value="PRC_RimM"/>
    <property type="match status" value="1"/>
</dbReference>
<dbReference type="EMBL" id="BJCQ01000040">
    <property type="protein sequence ID" value="GCL67978.1"/>
    <property type="molecule type" value="Genomic_DNA"/>
</dbReference>
<evidence type="ECO:0000313" key="13">
    <source>
        <dbReference type="Proteomes" id="UP000303581"/>
    </source>
</evidence>
<dbReference type="SUPFAM" id="SSF50447">
    <property type="entry name" value="Translation proteins"/>
    <property type="match status" value="1"/>
</dbReference>
<dbReference type="InterPro" id="IPR011033">
    <property type="entry name" value="PRC_barrel-like_sf"/>
</dbReference>
<dbReference type="PANTHER" id="PTHR33692:SF1">
    <property type="entry name" value="RIBOSOME MATURATION FACTOR RIMM"/>
    <property type="match status" value="1"/>
</dbReference>
<dbReference type="GO" id="GO:0005840">
    <property type="term" value="C:ribosome"/>
    <property type="evidence" value="ECO:0007669"/>
    <property type="project" value="InterPro"/>
</dbReference>
<dbReference type="Proteomes" id="UP000300381">
    <property type="component" value="Unassembled WGS sequence"/>
</dbReference>
<evidence type="ECO:0000313" key="8">
    <source>
        <dbReference type="EMBL" id="GCL67978.1"/>
    </source>
</evidence>
<evidence type="ECO:0000313" key="11">
    <source>
        <dbReference type="Proteomes" id="UP000238877"/>
    </source>
</evidence>
<dbReference type="Proteomes" id="UP000303581">
    <property type="component" value="Unassembled WGS sequence"/>
</dbReference>